<protein>
    <submittedName>
        <fullName evidence="1">Uncharacterized protein</fullName>
    </submittedName>
</protein>
<proteinExistence type="predicted"/>
<sequence length="98" mass="10019">MKFDTVSVTPPVSSLGDARNAIDGKRVRRGPVCRAPSEFNGDSVPDALLAAPPVGAGSWITPKVGLGDVIPHTTPIHSTLAVAATDSSAPPSHQKALN</sequence>
<reference evidence="2" key="1">
    <citation type="submission" date="2019-01" db="EMBL/GenBank/DDBJ databases">
        <title>Complete genome of Halorubrum ezzemoulense strain FB21.</title>
        <authorList>
            <person name="Feng Y."/>
            <person name="Louyakis A.S."/>
            <person name="Papke R.T."/>
            <person name="Gogarten J.P."/>
        </authorList>
    </citation>
    <scope>NUCLEOTIDE SEQUENCE [LARGE SCALE GENOMIC DNA]</scope>
    <source>
        <strain evidence="2">Fb21</strain>
    </source>
</reference>
<evidence type="ECO:0000313" key="1">
    <source>
        <dbReference type="EMBL" id="QAY20270.1"/>
    </source>
</evidence>
<dbReference type="AlphaFoldDB" id="A0A481RGA7"/>
<organism evidence="1 2">
    <name type="scientific">Halorubrum ezzemoulense</name>
    <name type="common">Halorubrum chaoviator</name>
    <dbReference type="NCBI Taxonomy" id="337243"/>
    <lineage>
        <taxon>Archaea</taxon>
        <taxon>Methanobacteriati</taxon>
        <taxon>Methanobacteriota</taxon>
        <taxon>Stenosarchaea group</taxon>
        <taxon>Halobacteria</taxon>
        <taxon>Halobacteriales</taxon>
        <taxon>Haloferacaceae</taxon>
        <taxon>Halorubrum</taxon>
    </lineage>
</organism>
<evidence type="ECO:0000313" key="2">
    <source>
        <dbReference type="Proteomes" id="UP000293073"/>
    </source>
</evidence>
<dbReference type="RefSeq" id="WP_129452406.1">
    <property type="nucleotide sequence ID" value="NZ_CP034940.1"/>
</dbReference>
<dbReference type="GeneID" id="38950628"/>
<accession>A0A481RGA7</accession>
<name>A0A481RGA7_HALEZ</name>
<gene>
    <name evidence="1" type="ORF">EO776_09750</name>
</gene>
<dbReference type="Proteomes" id="UP000293073">
    <property type="component" value="Chromosome"/>
</dbReference>
<dbReference type="EMBL" id="CP034940">
    <property type="protein sequence ID" value="QAY20270.1"/>
    <property type="molecule type" value="Genomic_DNA"/>
</dbReference>
<dbReference type="KEGG" id="hezz:EO776_09750"/>